<feature type="transmembrane region" description="Helical" evidence="20">
    <location>
        <begin position="77"/>
        <end position="98"/>
    </location>
</feature>
<dbReference type="Pfam" id="PF00032">
    <property type="entry name" value="Cytochrom_B_C"/>
    <property type="match status" value="1"/>
</dbReference>
<evidence type="ECO:0000256" key="12">
    <source>
        <dbReference type="ARBA" id="ARBA00022989"/>
    </source>
</evidence>
<evidence type="ECO:0000256" key="6">
    <source>
        <dbReference type="ARBA" id="ARBA00022617"/>
    </source>
</evidence>
<evidence type="ECO:0000256" key="16">
    <source>
        <dbReference type="ARBA" id="ARBA00023136"/>
    </source>
</evidence>
<feature type="binding site" description="axial binding residue" evidence="19">
    <location>
        <position position="83"/>
    </location>
    <ligand>
        <name>heme b</name>
        <dbReference type="ChEBI" id="CHEBI:60344"/>
        <label>b562</label>
    </ligand>
    <ligandPart>
        <name>Fe</name>
        <dbReference type="ChEBI" id="CHEBI:18248"/>
    </ligandPart>
</feature>
<dbReference type="GO" id="GO:0005743">
    <property type="term" value="C:mitochondrial inner membrane"/>
    <property type="evidence" value="ECO:0007669"/>
    <property type="project" value="UniProtKB-SubCell"/>
</dbReference>
<geneLocation type="mitochondrion" evidence="23"/>
<dbReference type="InterPro" id="IPR048259">
    <property type="entry name" value="Cytochrome_b_N_euk/bac"/>
</dbReference>
<feature type="transmembrane region" description="Helical" evidence="20">
    <location>
        <begin position="320"/>
        <end position="340"/>
    </location>
</feature>
<comment type="cofactor">
    <cofactor evidence="19">
        <name>heme</name>
        <dbReference type="ChEBI" id="CHEBI:30413"/>
    </cofactor>
    <text evidence="19">Binds 2 heme groups non-covalently.</text>
</comment>
<feature type="domain" description="Cytochrome b/b6 C-terminal region profile" evidence="22">
    <location>
        <begin position="210"/>
        <end position="380"/>
    </location>
</feature>
<feature type="transmembrane region" description="Helical" evidence="20">
    <location>
        <begin position="229"/>
        <end position="250"/>
    </location>
</feature>
<dbReference type="SUPFAM" id="SSF81342">
    <property type="entry name" value="Transmembrane di-heme cytochromes"/>
    <property type="match status" value="1"/>
</dbReference>
<evidence type="ECO:0000256" key="13">
    <source>
        <dbReference type="ARBA" id="ARBA00023004"/>
    </source>
</evidence>
<evidence type="ECO:0000259" key="22">
    <source>
        <dbReference type="PROSITE" id="PS51003"/>
    </source>
</evidence>
<dbReference type="GO" id="GO:0016491">
    <property type="term" value="F:oxidoreductase activity"/>
    <property type="evidence" value="ECO:0007669"/>
    <property type="project" value="UniProtKB-UniRule"/>
</dbReference>
<evidence type="ECO:0000313" key="23">
    <source>
        <dbReference type="EMBL" id="UEX92617.1"/>
    </source>
</evidence>
<dbReference type="InterPro" id="IPR016174">
    <property type="entry name" value="Di-haem_cyt_TM"/>
</dbReference>
<dbReference type="Pfam" id="PF00033">
    <property type="entry name" value="Cytochrome_B"/>
    <property type="match status" value="1"/>
</dbReference>
<feature type="binding site" description="axial binding residue" evidence="19">
    <location>
        <position position="196"/>
    </location>
    <ligand>
        <name>heme b</name>
        <dbReference type="ChEBI" id="CHEBI:60344"/>
        <label>b566</label>
    </ligand>
    <ligandPart>
        <name>Fe</name>
        <dbReference type="ChEBI" id="CHEBI:18248"/>
    </ligandPart>
</feature>
<keyword evidence="10" id="KW-0999">Mitochondrion inner membrane</keyword>
<evidence type="ECO:0000259" key="21">
    <source>
        <dbReference type="PROSITE" id="PS51002"/>
    </source>
</evidence>
<dbReference type="GO" id="GO:0045275">
    <property type="term" value="C:respiratory chain complex III"/>
    <property type="evidence" value="ECO:0007669"/>
    <property type="project" value="InterPro"/>
</dbReference>
<feature type="domain" description="Cytochrome b/b6 N-terminal region profile" evidence="21">
    <location>
        <begin position="1"/>
        <end position="209"/>
    </location>
</feature>
<feature type="binding site" description="axial binding residue" evidence="19">
    <location>
        <position position="182"/>
    </location>
    <ligand>
        <name>heme b</name>
        <dbReference type="ChEBI" id="CHEBI:60344"/>
        <label>b562</label>
    </ligand>
    <ligandPart>
        <name>Fe</name>
        <dbReference type="ChEBI" id="CHEBI:18248"/>
    </ligandPart>
</feature>
<sequence length="380" mass="42678">MTSLRKTHPILKIMNNALIDLPAPSNISAWWNFGSLLGLCLIIQVLTGLFLAMHYTSDTTTAFSSIAHICRDVNYGWLIRNLHANGASFFFICIYLHIGRGLYYGSYLFKETWNVGVILLLLVMMTAFVGYVLPWGQMSFWGATVITNLLSAVPYIGDTLVQWIWGGFSVDNPTLTRFFTFHFLLPFVVMAATLVHLLFLHETGSNNPLGLNSNVDKVSFHPYFSYKDLLGFAILIIALTSLALFSPNLLGDPDNFTPANPLVTPPHIKPEWYFLFAYAILRSIPNKLGGVLALLASILVLLLVPFLHTSKQRALTFRPISQLLFWTLIADVAILTWIGGMPVEHPYIIIGQIASILYFSIFLILFPLTGWLENKLLGWF</sequence>
<accession>A0A8K2ASC8</accession>
<dbReference type="PIRSF" id="PIRSF038885">
    <property type="entry name" value="COB"/>
    <property type="match status" value="1"/>
</dbReference>
<dbReference type="PANTHER" id="PTHR19271">
    <property type="entry name" value="CYTOCHROME B"/>
    <property type="match status" value="1"/>
</dbReference>
<dbReference type="FunFam" id="1.20.810.10:FF:000002">
    <property type="entry name" value="Cytochrome b"/>
    <property type="match status" value="1"/>
</dbReference>
<dbReference type="InterPro" id="IPR005797">
    <property type="entry name" value="Cyt_b/b6_N"/>
</dbReference>
<dbReference type="InterPro" id="IPR005798">
    <property type="entry name" value="Cyt_b/b6_C"/>
</dbReference>
<evidence type="ECO:0000256" key="10">
    <source>
        <dbReference type="ARBA" id="ARBA00022792"/>
    </source>
</evidence>
<keyword evidence="9 19" id="KW-0479">Metal-binding</keyword>
<evidence type="ECO:0000256" key="7">
    <source>
        <dbReference type="ARBA" id="ARBA00022660"/>
    </source>
</evidence>
<comment type="function">
    <text evidence="1 20">Component of the ubiquinol-cytochrome c reductase complex (complex III or cytochrome b-c1 complex) that is part of the mitochondrial respiratory chain. The b-c1 complex mediates electron transfer from ubiquinol to cytochrome c. Contributes to the generation of a proton gradient across the mitochondrial membrane that is then used for ATP synthesis.</text>
</comment>
<comment type="cofactor">
    <cofactor evidence="20">
        <name>heme b</name>
        <dbReference type="ChEBI" id="CHEBI:60344"/>
    </cofactor>
    <text evidence="20">Binds 2 heme groups non-covalently.</text>
</comment>
<feature type="transmembrane region" description="Helical" evidence="20">
    <location>
        <begin position="346"/>
        <end position="366"/>
    </location>
</feature>
<evidence type="ECO:0000256" key="19">
    <source>
        <dbReference type="PIRSR" id="PIRSR038885-2"/>
    </source>
</evidence>
<evidence type="ECO:0000256" key="5">
    <source>
        <dbReference type="ARBA" id="ARBA00022448"/>
    </source>
</evidence>
<organism evidence="23">
    <name type="scientific">Platycephalus cultellatus</name>
    <dbReference type="NCBI Taxonomy" id="1811512"/>
    <lineage>
        <taxon>Eukaryota</taxon>
        <taxon>Metazoa</taxon>
        <taxon>Chordata</taxon>
        <taxon>Craniata</taxon>
        <taxon>Vertebrata</taxon>
        <taxon>Euteleostomi</taxon>
        <taxon>Actinopterygii</taxon>
        <taxon>Neopterygii</taxon>
        <taxon>Teleostei</taxon>
        <taxon>Neoteleostei</taxon>
        <taxon>Acanthomorphata</taxon>
        <taxon>Eupercaria</taxon>
        <taxon>Perciformes</taxon>
        <taxon>Platycephaloidei</taxon>
        <taxon>Platycephalidae</taxon>
        <taxon>Platycephalus</taxon>
    </lineage>
</organism>
<feature type="transmembrane region" description="Helical" evidence="20">
    <location>
        <begin position="140"/>
        <end position="157"/>
    </location>
</feature>
<keyword evidence="6 19" id="KW-0349">Heme</keyword>
<feature type="transmembrane region" description="Helical" evidence="20">
    <location>
        <begin position="288"/>
        <end position="308"/>
    </location>
</feature>
<evidence type="ECO:0000256" key="8">
    <source>
        <dbReference type="ARBA" id="ARBA00022692"/>
    </source>
</evidence>
<gene>
    <name evidence="23" type="primary">CYTB</name>
</gene>
<feature type="transmembrane region" description="Helical" evidence="20">
    <location>
        <begin position="177"/>
        <end position="200"/>
    </location>
</feature>
<evidence type="ECO:0000256" key="18">
    <source>
        <dbReference type="PIRSR" id="PIRSR038885-1"/>
    </source>
</evidence>
<dbReference type="CTD" id="4519"/>
<evidence type="ECO:0000256" key="2">
    <source>
        <dbReference type="ARBA" id="ARBA00004448"/>
    </source>
</evidence>
<comment type="similarity">
    <text evidence="17 20">Belongs to the cytochrome b family.</text>
</comment>
<reference evidence="23" key="1">
    <citation type="journal article" date="2021" name="Thalassas">
        <title>The Taxonomic Validity and Phylogenetic Relationships of Genus Platycephalus Bloch, 1785 (Teleostei: Platycephalidae) in the Northwest Pacific Inferred from the Mitochondrial Genome.</title>
        <authorList>
            <person name="Liu L."/>
            <person name="Wang Z."/>
            <person name="Yanagimoto T."/>
            <person name="Gao T."/>
            <person name="Li P."/>
        </authorList>
    </citation>
    <scope>NUCLEOTIDE SEQUENCE</scope>
</reference>
<dbReference type="GO" id="GO:0008121">
    <property type="term" value="F:quinol-cytochrome-c reductase activity"/>
    <property type="evidence" value="ECO:0007669"/>
    <property type="project" value="InterPro"/>
</dbReference>
<keyword evidence="14" id="KW-0830">Ubiquinone</keyword>
<evidence type="ECO:0000256" key="3">
    <source>
        <dbReference type="ARBA" id="ARBA00011660"/>
    </source>
</evidence>
<evidence type="ECO:0000256" key="9">
    <source>
        <dbReference type="ARBA" id="ARBA00022723"/>
    </source>
</evidence>
<feature type="transmembrane region" description="Helical" evidence="20">
    <location>
        <begin position="30"/>
        <end position="56"/>
    </location>
</feature>
<dbReference type="InterPro" id="IPR048260">
    <property type="entry name" value="Cytochrome_b_C_euk/bac"/>
</dbReference>
<dbReference type="GO" id="GO:0046872">
    <property type="term" value="F:metal ion binding"/>
    <property type="evidence" value="ECO:0007669"/>
    <property type="project" value="UniProtKB-UniRule"/>
</dbReference>
<dbReference type="SUPFAM" id="SSF81648">
    <property type="entry name" value="a domain/subunit of cytochrome bc1 complex (Ubiquinol-cytochrome c reductase)"/>
    <property type="match status" value="1"/>
</dbReference>
<dbReference type="PROSITE" id="PS51002">
    <property type="entry name" value="CYTB_NTER"/>
    <property type="match status" value="1"/>
</dbReference>
<dbReference type="PANTHER" id="PTHR19271:SF16">
    <property type="entry name" value="CYTOCHROME B"/>
    <property type="match status" value="1"/>
</dbReference>
<evidence type="ECO:0000256" key="15">
    <source>
        <dbReference type="ARBA" id="ARBA00023128"/>
    </source>
</evidence>
<keyword evidence="8 20" id="KW-0812">Transmembrane</keyword>
<name>A0A8K2ASC8_9TELE</name>
<dbReference type="GeneID" id="70627603"/>
<keyword evidence="7 20" id="KW-0679">Respiratory chain</keyword>
<evidence type="ECO:0000256" key="11">
    <source>
        <dbReference type="ARBA" id="ARBA00022982"/>
    </source>
</evidence>
<keyword evidence="13 19" id="KW-0408">Iron</keyword>
<dbReference type="InterPro" id="IPR036150">
    <property type="entry name" value="Cyt_b/b6_C_sf"/>
</dbReference>
<dbReference type="CDD" id="cd00284">
    <property type="entry name" value="Cytochrome_b_N"/>
    <property type="match status" value="1"/>
</dbReference>
<dbReference type="AlphaFoldDB" id="A0A8K2ASC8"/>
<keyword evidence="11 20" id="KW-0249">Electron transport</keyword>
<comment type="subcellular location">
    <subcellularLocation>
        <location evidence="2">Mitochondrion inner membrane</location>
        <topology evidence="2">Multi-pass membrane protein</topology>
    </subcellularLocation>
</comment>
<feature type="transmembrane region" description="Helical" evidence="20">
    <location>
        <begin position="113"/>
        <end position="133"/>
    </location>
</feature>
<evidence type="ECO:0000256" key="14">
    <source>
        <dbReference type="ARBA" id="ARBA00023075"/>
    </source>
</evidence>
<keyword evidence="12 20" id="KW-1133">Transmembrane helix</keyword>
<keyword evidence="16 20" id="KW-0472">Membrane</keyword>
<dbReference type="GO" id="GO:0006122">
    <property type="term" value="P:mitochondrial electron transport, ubiquinol to cytochrome c"/>
    <property type="evidence" value="ECO:0007669"/>
    <property type="project" value="TreeGrafter"/>
</dbReference>
<protein>
    <recommendedName>
        <fullName evidence="4 20">Cytochrome b</fullName>
    </recommendedName>
</protein>
<dbReference type="RefSeq" id="YP_010272002.1">
    <property type="nucleotide sequence ID" value="NC_060761.1"/>
</dbReference>
<evidence type="ECO:0000256" key="20">
    <source>
        <dbReference type="RuleBase" id="RU362117"/>
    </source>
</evidence>
<keyword evidence="15 20" id="KW-0496">Mitochondrion</keyword>
<evidence type="ECO:0000256" key="4">
    <source>
        <dbReference type="ARBA" id="ARBA00013531"/>
    </source>
</evidence>
<dbReference type="PROSITE" id="PS51003">
    <property type="entry name" value="CYTB_CTER"/>
    <property type="match status" value="1"/>
</dbReference>
<dbReference type="CDD" id="cd00290">
    <property type="entry name" value="cytochrome_b_C"/>
    <property type="match status" value="1"/>
</dbReference>
<comment type="subunit">
    <text evidence="3">The cytochrome bc1 complex contains 3 respiratory subunits (MT-CYB, CYC1 and UQCRFS1), 2 core proteins (UQCRC1 and UQCRC2) and probably 6 low-molecular weight proteins.</text>
</comment>
<dbReference type="InterPro" id="IPR030689">
    <property type="entry name" value="Cytochrome_b"/>
</dbReference>
<dbReference type="Gene3D" id="1.20.810.10">
    <property type="entry name" value="Cytochrome Bc1 Complex, Chain C"/>
    <property type="match status" value="1"/>
</dbReference>
<feature type="binding site" description="axial binding residue" evidence="19">
    <location>
        <position position="97"/>
    </location>
    <ligand>
        <name>heme b</name>
        <dbReference type="ChEBI" id="CHEBI:60344"/>
        <label>b566</label>
    </ligand>
    <ligandPart>
        <name>Fe</name>
        <dbReference type="ChEBI" id="CHEBI:18248"/>
    </ligandPart>
</feature>
<evidence type="ECO:0000256" key="1">
    <source>
        <dbReference type="ARBA" id="ARBA00002566"/>
    </source>
</evidence>
<keyword evidence="5 20" id="KW-0813">Transport</keyword>
<evidence type="ECO:0000256" key="17">
    <source>
        <dbReference type="ARBA" id="ARBA00061233"/>
    </source>
</evidence>
<dbReference type="EMBL" id="MW423368">
    <property type="protein sequence ID" value="UEX92617.1"/>
    <property type="molecule type" value="Genomic_DNA"/>
</dbReference>
<dbReference type="InterPro" id="IPR027387">
    <property type="entry name" value="Cytb/b6-like_sf"/>
</dbReference>
<feature type="binding site" evidence="18">
    <location>
        <position position="201"/>
    </location>
    <ligand>
        <name>a ubiquinone</name>
        <dbReference type="ChEBI" id="CHEBI:16389"/>
    </ligand>
</feature>
<proteinExistence type="inferred from homology"/>